<reference evidence="3 4" key="1">
    <citation type="submission" date="2015-06" db="EMBL/GenBank/DDBJ databases">
        <title>Draft genome of the ant-associated black yeast Phialophora attae CBS 131958.</title>
        <authorList>
            <person name="Moreno L.F."/>
            <person name="Stielow B.J."/>
            <person name="de Hoog S."/>
            <person name="Vicente V.A."/>
            <person name="Weiss V.A."/>
            <person name="de Vries M."/>
            <person name="Cruz L.M."/>
            <person name="Souza E.M."/>
        </authorList>
    </citation>
    <scope>NUCLEOTIDE SEQUENCE [LARGE SCALE GENOMIC DNA]</scope>
    <source>
        <strain evidence="3 4">CBS 131958</strain>
    </source>
</reference>
<dbReference type="EMBL" id="LFJN01000001">
    <property type="protein sequence ID" value="KPI46094.1"/>
    <property type="molecule type" value="Genomic_DNA"/>
</dbReference>
<evidence type="ECO:0000313" key="4">
    <source>
        <dbReference type="Proteomes" id="UP000038010"/>
    </source>
</evidence>
<sequence>MVPRSLDNAAVTSIPPELSCWSILWALAAVVTHCMLQPSFNSYFWNSTAFEGSLSPHRSSPFICLADSAVDIYLLFRPRSDASSIEHKSSKHGVLTRLALYLLGVLPQSLKILSARGIPITQAIVAAFLLSSTVSLVCSLMLDSHDERLRDFASNLKGPEEPVLGLFSPKARASLLGLIVFVGHVIGIIMVFHHHKDLIGFDAPQDVQNAFQWIVDTGSIVYLAYTLQNTAFIVVGKRSPIPPLPALQLLVCTNHLCFNDLLRSSGRARAKQQQSSDRVPGTITVTATLTIVCYLVAWALQSVGQAVHARCSSGRRSNESDNSIELSPTAPVAAERGPSAAADTTSEAVTEQADLVAPEEVERDVPVSELTPSQMFFRVVFWISKWILILAWRLFKGIGGPFIYMFNWIELHVKKHHPLRGPMMTFGLVNFATAAIYYLAFFDPHGTKAPAWSQALG</sequence>
<gene>
    <name evidence="3" type="ORF">AB675_465</name>
</gene>
<evidence type="ECO:0000256" key="1">
    <source>
        <dbReference type="SAM" id="MobiDB-lite"/>
    </source>
</evidence>
<dbReference type="RefSeq" id="XP_018006057.1">
    <property type="nucleotide sequence ID" value="XM_018144813.1"/>
</dbReference>
<accession>A0A0N1P210</accession>
<protein>
    <submittedName>
        <fullName evidence="3">Uncharacterized protein</fullName>
    </submittedName>
</protein>
<dbReference type="GeneID" id="28736684"/>
<comment type="caution">
    <text evidence="3">The sequence shown here is derived from an EMBL/GenBank/DDBJ whole genome shotgun (WGS) entry which is preliminary data.</text>
</comment>
<keyword evidence="2" id="KW-0472">Membrane</keyword>
<feature type="transmembrane region" description="Helical" evidence="2">
    <location>
        <begin position="175"/>
        <end position="193"/>
    </location>
</feature>
<dbReference type="AlphaFoldDB" id="A0A0N1P210"/>
<dbReference type="OrthoDB" id="4524712at2759"/>
<name>A0A0N1P210_9EURO</name>
<dbReference type="VEuPathDB" id="FungiDB:AB675_465"/>
<keyword evidence="2" id="KW-1133">Transmembrane helix</keyword>
<feature type="transmembrane region" description="Helical" evidence="2">
    <location>
        <begin position="423"/>
        <end position="442"/>
    </location>
</feature>
<feature type="region of interest" description="Disordered" evidence="1">
    <location>
        <begin position="313"/>
        <end position="345"/>
    </location>
</feature>
<feature type="transmembrane region" description="Helical" evidence="2">
    <location>
        <begin position="279"/>
        <end position="300"/>
    </location>
</feature>
<dbReference type="Proteomes" id="UP000038010">
    <property type="component" value="Unassembled WGS sequence"/>
</dbReference>
<feature type="transmembrane region" description="Helical" evidence="2">
    <location>
        <begin position="124"/>
        <end position="142"/>
    </location>
</feature>
<keyword evidence="2" id="KW-0812">Transmembrane</keyword>
<keyword evidence="4" id="KW-1185">Reference proteome</keyword>
<organism evidence="3 4">
    <name type="scientific">Cyphellophora attinorum</name>
    <dbReference type="NCBI Taxonomy" id="1664694"/>
    <lineage>
        <taxon>Eukaryota</taxon>
        <taxon>Fungi</taxon>
        <taxon>Dikarya</taxon>
        <taxon>Ascomycota</taxon>
        <taxon>Pezizomycotina</taxon>
        <taxon>Eurotiomycetes</taxon>
        <taxon>Chaetothyriomycetidae</taxon>
        <taxon>Chaetothyriales</taxon>
        <taxon>Cyphellophoraceae</taxon>
        <taxon>Cyphellophora</taxon>
    </lineage>
</organism>
<evidence type="ECO:0000256" key="2">
    <source>
        <dbReference type="SAM" id="Phobius"/>
    </source>
</evidence>
<proteinExistence type="predicted"/>
<evidence type="ECO:0000313" key="3">
    <source>
        <dbReference type="EMBL" id="KPI46094.1"/>
    </source>
</evidence>